<evidence type="ECO:0000313" key="2">
    <source>
        <dbReference type="EMBL" id="OUM74236.1"/>
    </source>
</evidence>
<dbReference type="Proteomes" id="UP000195440">
    <property type="component" value="Unassembled WGS sequence"/>
</dbReference>
<proteinExistence type="predicted"/>
<comment type="caution">
    <text evidence="2">The sequence shown here is derived from an EMBL/GenBank/DDBJ whole genome shotgun (WGS) entry which is preliminary data.</text>
</comment>
<keyword evidence="1" id="KW-0472">Membrane</keyword>
<dbReference type="AlphaFoldDB" id="A0A1Y3P333"/>
<reference evidence="2 3" key="1">
    <citation type="journal article" date="2017" name="Syst. Appl. Microbiol.">
        <title>Pseudomonas caspiana sp. nov., a citrus pathogen in the Pseudomonas syringae phylogenetic group.</title>
        <authorList>
            <person name="Busquets A."/>
            <person name="Gomila M."/>
            <person name="Beiki F."/>
            <person name="Mulet M."/>
            <person name="Rahimian H."/>
            <person name="Garcia-Valdes E."/>
            <person name="Lalucat J."/>
        </authorList>
    </citation>
    <scope>NUCLEOTIDE SEQUENCE [LARGE SCALE GENOMIC DNA]</scope>
    <source>
        <strain evidence="2 3">FBF102</strain>
    </source>
</reference>
<dbReference type="EMBL" id="LOHF01000005">
    <property type="protein sequence ID" value="OUM74236.1"/>
    <property type="molecule type" value="Genomic_DNA"/>
</dbReference>
<keyword evidence="1" id="KW-0812">Transmembrane</keyword>
<accession>A0A1Y3P333</accession>
<protein>
    <submittedName>
        <fullName evidence="2">Uncharacterized protein</fullName>
    </submittedName>
</protein>
<evidence type="ECO:0000256" key="1">
    <source>
        <dbReference type="SAM" id="Phobius"/>
    </source>
</evidence>
<evidence type="ECO:0000313" key="3">
    <source>
        <dbReference type="Proteomes" id="UP000195440"/>
    </source>
</evidence>
<sequence>MGGRHGQETHRLIPCRPEKMLSLIQAANNGLRLPSVGITSLFAISLSGVILMDIDLVIKLTFARLIIFAGKIAKSCKG</sequence>
<feature type="transmembrane region" description="Helical" evidence="1">
    <location>
        <begin position="38"/>
        <end position="58"/>
    </location>
</feature>
<keyword evidence="1" id="KW-1133">Transmembrane helix</keyword>
<keyword evidence="3" id="KW-1185">Reference proteome</keyword>
<gene>
    <name evidence="2" type="ORF">AUC60_08345</name>
</gene>
<name>A0A1Y3P333_9PSED</name>
<organism evidence="2 3">
    <name type="scientific">Pseudomonas caspiana</name>
    <dbReference type="NCBI Taxonomy" id="1451454"/>
    <lineage>
        <taxon>Bacteria</taxon>
        <taxon>Pseudomonadati</taxon>
        <taxon>Pseudomonadota</taxon>
        <taxon>Gammaproteobacteria</taxon>
        <taxon>Pseudomonadales</taxon>
        <taxon>Pseudomonadaceae</taxon>
        <taxon>Pseudomonas</taxon>
    </lineage>
</organism>